<keyword evidence="3" id="KW-0812">Transmembrane</keyword>
<name>A0A1Q9B0E4_9HYPH</name>
<evidence type="ECO:0000256" key="1">
    <source>
        <dbReference type="ARBA" id="ARBA00012528"/>
    </source>
</evidence>
<feature type="transmembrane region" description="Helical" evidence="3">
    <location>
        <begin position="132"/>
        <end position="149"/>
    </location>
</feature>
<dbReference type="NCBIfam" id="TIGR00254">
    <property type="entry name" value="GGDEF"/>
    <property type="match status" value="1"/>
</dbReference>
<feature type="domain" description="GGDEF" evidence="4">
    <location>
        <begin position="252"/>
        <end position="387"/>
    </location>
</feature>
<dbReference type="PANTHER" id="PTHR45138:SF9">
    <property type="entry name" value="DIGUANYLATE CYCLASE DGCM-RELATED"/>
    <property type="match status" value="1"/>
</dbReference>
<dbReference type="GO" id="GO:0043709">
    <property type="term" value="P:cell adhesion involved in single-species biofilm formation"/>
    <property type="evidence" value="ECO:0007669"/>
    <property type="project" value="TreeGrafter"/>
</dbReference>
<feature type="transmembrane region" description="Helical" evidence="3">
    <location>
        <begin position="179"/>
        <end position="199"/>
    </location>
</feature>
<feature type="transmembrane region" description="Helical" evidence="3">
    <location>
        <begin position="154"/>
        <end position="173"/>
    </location>
</feature>
<dbReference type="Gene3D" id="3.30.70.270">
    <property type="match status" value="1"/>
</dbReference>
<feature type="transmembrane region" description="Helical" evidence="3">
    <location>
        <begin position="73"/>
        <end position="94"/>
    </location>
</feature>
<evidence type="ECO:0000313" key="6">
    <source>
        <dbReference type="Proteomes" id="UP000186364"/>
    </source>
</evidence>
<protein>
    <recommendedName>
        <fullName evidence="1">diguanylate cyclase</fullName>
        <ecNumber evidence="1">2.7.7.65</ecNumber>
    </recommendedName>
</protein>
<dbReference type="InterPro" id="IPR043128">
    <property type="entry name" value="Rev_trsase/Diguanyl_cyclase"/>
</dbReference>
<dbReference type="PANTHER" id="PTHR45138">
    <property type="entry name" value="REGULATORY COMPONENTS OF SENSORY TRANSDUCTION SYSTEM"/>
    <property type="match status" value="1"/>
</dbReference>
<dbReference type="SMART" id="SM00267">
    <property type="entry name" value="GGDEF"/>
    <property type="match status" value="1"/>
</dbReference>
<dbReference type="GO" id="GO:0052621">
    <property type="term" value="F:diguanylate cyclase activity"/>
    <property type="evidence" value="ECO:0007669"/>
    <property type="project" value="UniProtKB-EC"/>
</dbReference>
<dbReference type="InterPro" id="IPR000160">
    <property type="entry name" value="GGDEF_dom"/>
</dbReference>
<comment type="catalytic activity">
    <reaction evidence="2">
        <text>2 GTP = 3',3'-c-di-GMP + 2 diphosphate</text>
        <dbReference type="Rhea" id="RHEA:24898"/>
        <dbReference type="ChEBI" id="CHEBI:33019"/>
        <dbReference type="ChEBI" id="CHEBI:37565"/>
        <dbReference type="ChEBI" id="CHEBI:58805"/>
        <dbReference type="EC" id="2.7.7.65"/>
    </reaction>
</comment>
<keyword evidence="3" id="KW-1133">Transmembrane helix</keyword>
<reference evidence="5 6" key="1">
    <citation type="submission" date="2016-09" db="EMBL/GenBank/DDBJ databases">
        <title>Rhizobium sp. nov., a novel species isolated from the rice rhizosphere.</title>
        <authorList>
            <person name="Zhao J."/>
            <person name="Zhang X."/>
        </authorList>
    </citation>
    <scope>NUCLEOTIDE SEQUENCE [LARGE SCALE GENOMIC DNA]</scope>
    <source>
        <strain evidence="5 6">1.7048</strain>
    </source>
</reference>
<dbReference type="PROSITE" id="PS50887">
    <property type="entry name" value="GGDEF"/>
    <property type="match status" value="1"/>
</dbReference>
<organism evidence="5 6">
    <name type="scientific">Xaviernesmea oryzae</name>
    <dbReference type="NCBI Taxonomy" id="464029"/>
    <lineage>
        <taxon>Bacteria</taxon>
        <taxon>Pseudomonadati</taxon>
        <taxon>Pseudomonadota</taxon>
        <taxon>Alphaproteobacteria</taxon>
        <taxon>Hyphomicrobiales</taxon>
        <taxon>Rhizobiaceae</taxon>
        <taxon>Rhizobium/Agrobacterium group</taxon>
        <taxon>Xaviernesmea</taxon>
    </lineage>
</organism>
<sequence length="416" mass="46521">MPNSTGQRITIKTVERALARRSWRLRFSAALEEAFLEAYIDKRVAHALGWCLTAMLSYDLLLVKDALLLSDQFAAMFITRCVVFTAACVALTYARVKWRQPDLHDMLCSAIFLLAVLLPLLVMIFSDSPYRVIHQVGTVAVMIYFVLVIRVRFAWALSALLVAYVTQVAAIFACGAFDTVTWLSFSLMVACLTISAYILERAERREFLIFWQGRLQHQELREDAERDALTGLRNRYGLTADVATFWQSAIPQCIFAIIVDIDHFRRFNAEHGHARADQCLRALAHGLHRFTGERVKLYRYGSDKLLLLALDMTIDEVFTLADAVRRTPENLRMAQQAWRPRQAVTVSLGVAAADAPNTSIDTLLDHAGIALDAAKRLGGNRIWPPQVPSIAAAMPIIPSMDDDAADVPVTKIALSA</sequence>
<feature type="transmembrane region" description="Helical" evidence="3">
    <location>
        <begin position="106"/>
        <end position="126"/>
    </location>
</feature>
<dbReference type="InterPro" id="IPR050469">
    <property type="entry name" value="Diguanylate_Cyclase"/>
</dbReference>
<gene>
    <name evidence="5" type="ORF">BJF93_00495</name>
</gene>
<proteinExistence type="predicted"/>
<dbReference type="CDD" id="cd01949">
    <property type="entry name" value="GGDEF"/>
    <property type="match status" value="1"/>
</dbReference>
<dbReference type="SUPFAM" id="SSF55073">
    <property type="entry name" value="Nucleotide cyclase"/>
    <property type="match status" value="1"/>
</dbReference>
<keyword evidence="3" id="KW-0472">Membrane</keyword>
<keyword evidence="6" id="KW-1185">Reference proteome</keyword>
<dbReference type="InterPro" id="IPR029787">
    <property type="entry name" value="Nucleotide_cyclase"/>
</dbReference>
<dbReference type="Proteomes" id="UP000186364">
    <property type="component" value="Unassembled WGS sequence"/>
</dbReference>
<dbReference type="EMBL" id="MKIP01000032">
    <property type="protein sequence ID" value="OLP61449.1"/>
    <property type="molecule type" value="Genomic_DNA"/>
</dbReference>
<feature type="transmembrane region" description="Helical" evidence="3">
    <location>
        <begin position="44"/>
        <end position="61"/>
    </location>
</feature>
<evidence type="ECO:0000256" key="3">
    <source>
        <dbReference type="SAM" id="Phobius"/>
    </source>
</evidence>
<dbReference type="GO" id="GO:1902201">
    <property type="term" value="P:negative regulation of bacterial-type flagellum-dependent cell motility"/>
    <property type="evidence" value="ECO:0007669"/>
    <property type="project" value="TreeGrafter"/>
</dbReference>
<comment type="caution">
    <text evidence="5">The sequence shown here is derived from an EMBL/GenBank/DDBJ whole genome shotgun (WGS) entry which is preliminary data.</text>
</comment>
<evidence type="ECO:0000256" key="2">
    <source>
        <dbReference type="ARBA" id="ARBA00034247"/>
    </source>
</evidence>
<evidence type="ECO:0000313" key="5">
    <source>
        <dbReference type="EMBL" id="OLP61449.1"/>
    </source>
</evidence>
<accession>A0A1Q9B0E4</accession>
<dbReference type="GO" id="GO:0005886">
    <property type="term" value="C:plasma membrane"/>
    <property type="evidence" value="ECO:0007669"/>
    <property type="project" value="TreeGrafter"/>
</dbReference>
<dbReference type="RefSeq" id="WP_075626482.1">
    <property type="nucleotide sequence ID" value="NZ_FOAM01000011.1"/>
</dbReference>
<dbReference type="AlphaFoldDB" id="A0A1Q9B0E4"/>
<dbReference type="Pfam" id="PF00990">
    <property type="entry name" value="GGDEF"/>
    <property type="match status" value="1"/>
</dbReference>
<dbReference type="EC" id="2.7.7.65" evidence="1"/>
<evidence type="ECO:0000259" key="4">
    <source>
        <dbReference type="PROSITE" id="PS50887"/>
    </source>
</evidence>